<reference evidence="4 5" key="1">
    <citation type="submission" date="2023-05" db="EMBL/GenBank/DDBJ databases">
        <title>Pseudodonghicola sp. nov.</title>
        <authorList>
            <person name="Huang J."/>
        </authorList>
    </citation>
    <scope>NUCLEOTIDE SEQUENCE [LARGE SCALE GENOMIC DNA]</scope>
    <source>
        <strain evidence="4 5">IC7</strain>
    </source>
</reference>
<comment type="similarity">
    <text evidence="1">Belongs to the AB hydrolase superfamily.</text>
</comment>
<accession>A0ABT7F3L6</accession>
<protein>
    <submittedName>
        <fullName evidence="4">Alpha/beta hydrolase</fullName>
    </submittedName>
</protein>
<comment type="caution">
    <text evidence="4">The sequence shown here is derived from an EMBL/GenBank/DDBJ whole genome shotgun (WGS) entry which is preliminary data.</text>
</comment>
<dbReference type="Proteomes" id="UP001243757">
    <property type="component" value="Unassembled WGS sequence"/>
</dbReference>
<dbReference type="InterPro" id="IPR050266">
    <property type="entry name" value="AB_hydrolase_sf"/>
</dbReference>
<dbReference type="RefSeq" id="WP_284482008.1">
    <property type="nucleotide sequence ID" value="NZ_JASNJD010000012.1"/>
</dbReference>
<dbReference type="Gene3D" id="3.40.50.1820">
    <property type="entry name" value="alpha/beta hydrolase"/>
    <property type="match status" value="1"/>
</dbReference>
<organism evidence="4 5">
    <name type="scientific">Pseudodonghicola flavimaris</name>
    <dbReference type="NCBI Taxonomy" id="3050036"/>
    <lineage>
        <taxon>Bacteria</taxon>
        <taxon>Pseudomonadati</taxon>
        <taxon>Pseudomonadota</taxon>
        <taxon>Alphaproteobacteria</taxon>
        <taxon>Rhodobacterales</taxon>
        <taxon>Paracoccaceae</taxon>
        <taxon>Pseudodonghicola</taxon>
    </lineage>
</organism>
<evidence type="ECO:0000256" key="2">
    <source>
        <dbReference type="ARBA" id="ARBA00022801"/>
    </source>
</evidence>
<gene>
    <name evidence="4" type="ORF">QO033_16125</name>
</gene>
<feature type="domain" description="AB hydrolase-1" evidence="3">
    <location>
        <begin position="33"/>
        <end position="141"/>
    </location>
</feature>
<dbReference type="PANTHER" id="PTHR43798">
    <property type="entry name" value="MONOACYLGLYCEROL LIPASE"/>
    <property type="match status" value="1"/>
</dbReference>
<evidence type="ECO:0000313" key="4">
    <source>
        <dbReference type="EMBL" id="MDK3019207.1"/>
    </source>
</evidence>
<dbReference type="Pfam" id="PF00561">
    <property type="entry name" value="Abhydrolase_1"/>
    <property type="match status" value="1"/>
</dbReference>
<proteinExistence type="inferred from homology"/>
<dbReference type="InterPro" id="IPR029058">
    <property type="entry name" value="AB_hydrolase_fold"/>
</dbReference>
<dbReference type="GO" id="GO:0016787">
    <property type="term" value="F:hydrolase activity"/>
    <property type="evidence" value="ECO:0007669"/>
    <property type="project" value="UniProtKB-KW"/>
</dbReference>
<keyword evidence="2 4" id="KW-0378">Hydrolase</keyword>
<dbReference type="PANTHER" id="PTHR43798:SF14">
    <property type="entry name" value="SERINE HYDROLASE-LIKE PROTEIN DDB_G0286239"/>
    <property type="match status" value="1"/>
</dbReference>
<dbReference type="EMBL" id="JASNJD010000012">
    <property type="protein sequence ID" value="MDK3019207.1"/>
    <property type="molecule type" value="Genomic_DNA"/>
</dbReference>
<evidence type="ECO:0000256" key="1">
    <source>
        <dbReference type="ARBA" id="ARBA00008645"/>
    </source>
</evidence>
<dbReference type="InterPro" id="IPR000073">
    <property type="entry name" value="AB_hydrolase_1"/>
</dbReference>
<dbReference type="SUPFAM" id="SSF53474">
    <property type="entry name" value="alpha/beta-Hydrolases"/>
    <property type="match status" value="1"/>
</dbReference>
<evidence type="ECO:0000313" key="5">
    <source>
        <dbReference type="Proteomes" id="UP001243757"/>
    </source>
</evidence>
<name>A0ABT7F3L6_9RHOB</name>
<sequence length="295" mass="32592">MKNDSRTAAQDCQWDVDGLRLTGLAWGPEDGLPVLALHGWMDHAASFQELGPRLTGCRVVALDLSGQGLSGHRAPHATYNIWDDLPQIAALLDQLGWEDCVLVAHSRGANIAALFAAAQPGRVRALVSLDSLVPQPSDDDVVTTLRAFIEQTRQRQARPARTFATREDYIRRRCDQGNSRQTSEALADRALEQVEDGFRMRGDPRLFASSAVKLTRADVEAVLRSIQCPVLNIWARDGVLRTRPETAALARLGAELVQRYETIELAGDHHFHLDPPVAQQMAHAIQDFLARQSGR</sequence>
<evidence type="ECO:0000259" key="3">
    <source>
        <dbReference type="Pfam" id="PF00561"/>
    </source>
</evidence>
<keyword evidence="5" id="KW-1185">Reference proteome</keyword>